<dbReference type="Pfam" id="PF08447">
    <property type="entry name" value="PAS_3"/>
    <property type="match status" value="1"/>
</dbReference>
<evidence type="ECO:0000313" key="12">
    <source>
        <dbReference type="EMBL" id="SMQ69836.1"/>
    </source>
</evidence>
<reference evidence="13" key="1">
    <citation type="submission" date="2017-04" db="EMBL/GenBank/DDBJ databases">
        <authorList>
            <person name="Varghese N."/>
            <person name="Submissions S."/>
        </authorList>
    </citation>
    <scope>NUCLEOTIDE SEQUENCE [LARGE SCALE GENOMIC DNA]</scope>
</reference>
<dbReference type="RefSeq" id="WP_086437867.1">
    <property type="nucleotide sequence ID" value="NZ_FXWG01000002.1"/>
</dbReference>
<evidence type="ECO:0000256" key="7">
    <source>
        <dbReference type="ARBA" id="ARBA00034247"/>
    </source>
</evidence>
<dbReference type="EC" id="2.7.7.65" evidence="2"/>
<evidence type="ECO:0000256" key="8">
    <source>
        <dbReference type="SAM" id="Phobius"/>
    </source>
</evidence>
<dbReference type="Pfam" id="PF00990">
    <property type="entry name" value="GGDEF"/>
    <property type="match status" value="1"/>
</dbReference>
<keyword evidence="13" id="KW-1185">Reference proteome</keyword>
<evidence type="ECO:0000259" key="11">
    <source>
        <dbReference type="PROSITE" id="PS50887"/>
    </source>
</evidence>
<evidence type="ECO:0000256" key="2">
    <source>
        <dbReference type="ARBA" id="ARBA00012528"/>
    </source>
</evidence>
<dbReference type="InterPro" id="IPR000014">
    <property type="entry name" value="PAS"/>
</dbReference>
<dbReference type="InterPro" id="IPR050469">
    <property type="entry name" value="Diguanylate_Cyclase"/>
</dbReference>
<evidence type="ECO:0000256" key="5">
    <source>
        <dbReference type="ARBA" id="ARBA00022989"/>
    </source>
</evidence>
<keyword evidence="5 8" id="KW-1133">Transmembrane helix</keyword>
<dbReference type="NCBIfam" id="TIGR00229">
    <property type="entry name" value="sensory_box"/>
    <property type="match status" value="1"/>
</dbReference>
<feature type="transmembrane region" description="Helical" evidence="8">
    <location>
        <begin position="142"/>
        <end position="163"/>
    </location>
</feature>
<feature type="transmembrane region" description="Helical" evidence="8">
    <location>
        <begin position="175"/>
        <end position="193"/>
    </location>
</feature>
<evidence type="ECO:0000256" key="6">
    <source>
        <dbReference type="ARBA" id="ARBA00023136"/>
    </source>
</evidence>
<evidence type="ECO:0000256" key="4">
    <source>
        <dbReference type="ARBA" id="ARBA00022692"/>
    </source>
</evidence>
<dbReference type="InterPro" id="IPR043128">
    <property type="entry name" value="Rev_trsase/Diguanyl_cyclase"/>
</dbReference>
<dbReference type="InterPro" id="IPR001610">
    <property type="entry name" value="PAC"/>
</dbReference>
<dbReference type="PROSITE" id="PS50113">
    <property type="entry name" value="PAC"/>
    <property type="match status" value="1"/>
</dbReference>
<dbReference type="PANTHER" id="PTHR45138:SF9">
    <property type="entry name" value="DIGUANYLATE CYCLASE DGCM-RELATED"/>
    <property type="match status" value="1"/>
</dbReference>
<feature type="transmembrane region" description="Helical" evidence="8">
    <location>
        <begin position="7"/>
        <end position="25"/>
    </location>
</feature>
<evidence type="ECO:0000259" key="9">
    <source>
        <dbReference type="PROSITE" id="PS50112"/>
    </source>
</evidence>
<dbReference type="CDD" id="cd01949">
    <property type="entry name" value="GGDEF"/>
    <property type="match status" value="1"/>
</dbReference>
<feature type="transmembrane region" description="Helical" evidence="8">
    <location>
        <begin position="31"/>
        <end position="48"/>
    </location>
</feature>
<dbReference type="SUPFAM" id="SSF55785">
    <property type="entry name" value="PYP-like sensor domain (PAS domain)"/>
    <property type="match status" value="1"/>
</dbReference>
<dbReference type="FunFam" id="3.30.70.270:FF:000001">
    <property type="entry name" value="Diguanylate cyclase domain protein"/>
    <property type="match status" value="1"/>
</dbReference>
<dbReference type="CDD" id="cd00130">
    <property type="entry name" value="PAS"/>
    <property type="match status" value="1"/>
</dbReference>
<feature type="domain" description="PAC" evidence="10">
    <location>
        <begin position="364"/>
        <end position="416"/>
    </location>
</feature>
<dbReference type="SMART" id="SM00086">
    <property type="entry name" value="PAC"/>
    <property type="match status" value="1"/>
</dbReference>
<dbReference type="Gene3D" id="3.30.70.270">
    <property type="match status" value="1"/>
</dbReference>
<feature type="transmembrane region" description="Helical" evidence="8">
    <location>
        <begin position="221"/>
        <end position="239"/>
    </location>
</feature>
<feature type="transmembrane region" description="Helical" evidence="8">
    <location>
        <begin position="111"/>
        <end position="136"/>
    </location>
</feature>
<evidence type="ECO:0000256" key="1">
    <source>
        <dbReference type="ARBA" id="ARBA00004651"/>
    </source>
</evidence>
<evidence type="ECO:0000313" key="13">
    <source>
        <dbReference type="Proteomes" id="UP000194420"/>
    </source>
</evidence>
<dbReference type="PROSITE" id="PS50887">
    <property type="entry name" value="GGDEF"/>
    <property type="match status" value="1"/>
</dbReference>
<feature type="domain" description="PAS" evidence="9">
    <location>
        <begin position="290"/>
        <end position="361"/>
    </location>
</feature>
<keyword evidence="6 8" id="KW-0472">Membrane</keyword>
<sequence>MQPGTWPVVAALAYFIAGVTIYRWAVNMEGLAMVWPTAGIFVATFLLTRQNQWPVVAILFCLVSVVGGWVVGMGPGSVAIHIAANLVHALVCALIFGRFATQRAFSTTADLGRFCLATVAGVAANCAIIFLAGMGWTLTEFLNWSATLGLGTLTVAPMIVTVAREIQENRARWTTAYGAEAFGLLALVMAVTWFVATQASYPLLFVPFAGAVLVTHRLGPIGAAACIASIATVGSYTLAFDTYALNPIGKSQAELVNFFQFYLLVIISVCLPLAALRNEGRDLMRRLKTNRDLLATAEELANFGRWRMDMRTKIIVWSEGIYRIYGLPSSQKPTVKLTREFFHPEDRDQAFRKLEHCIEHGGTIYGTPRIVRRDGTIRHVESILMREVDEHGRTTALFGTFQDVTERVMALEDLQAAKKVAEAEAFAARLLAETDQLTGLNNRRKILDLLSANLADCAETGRIMPIAILDIDHFKSINDQHGHAMGDQVLRKVATICRETIRENGFVGRLGGEEFLFLFPGLSEVRAHELVELVRLRLQEKVWEEMDGLPVTGSFGMATTVEGADETWLLQAADNALYEAKRSGRNCLKVAA</sequence>
<dbReference type="AlphaFoldDB" id="A0A1Y6F5V5"/>
<protein>
    <recommendedName>
        <fullName evidence="2">diguanylate cyclase</fullName>
        <ecNumber evidence="2">2.7.7.65</ecNumber>
    </recommendedName>
</protein>
<feature type="transmembrane region" description="Helical" evidence="8">
    <location>
        <begin position="78"/>
        <end position="99"/>
    </location>
</feature>
<dbReference type="InterPro" id="IPR000700">
    <property type="entry name" value="PAS-assoc_C"/>
</dbReference>
<evidence type="ECO:0000259" key="10">
    <source>
        <dbReference type="PROSITE" id="PS50113"/>
    </source>
</evidence>
<dbReference type="SUPFAM" id="SSF55073">
    <property type="entry name" value="Nucleotide cyclase"/>
    <property type="match status" value="1"/>
</dbReference>
<comment type="catalytic activity">
    <reaction evidence="7">
        <text>2 GTP = 3',3'-c-di-GMP + 2 diphosphate</text>
        <dbReference type="Rhea" id="RHEA:24898"/>
        <dbReference type="ChEBI" id="CHEBI:33019"/>
        <dbReference type="ChEBI" id="CHEBI:37565"/>
        <dbReference type="ChEBI" id="CHEBI:58805"/>
        <dbReference type="EC" id="2.7.7.65"/>
    </reaction>
</comment>
<dbReference type="PROSITE" id="PS50112">
    <property type="entry name" value="PAS"/>
    <property type="match status" value="1"/>
</dbReference>
<dbReference type="Gene3D" id="3.30.450.20">
    <property type="entry name" value="PAS domain"/>
    <property type="match status" value="1"/>
</dbReference>
<comment type="subcellular location">
    <subcellularLocation>
        <location evidence="1">Cell membrane</location>
        <topology evidence="1">Multi-pass membrane protein</topology>
    </subcellularLocation>
</comment>
<evidence type="ECO:0000256" key="3">
    <source>
        <dbReference type="ARBA" id="ARBA00022475"/>
    </source>
</evidence>
<dbReference type="Gene3D" id="2.10.70.100">
    <property type="match status" value="1"/>
</dbReference>
<name>A0A1Y6F5V5_9SPHN</name>
<keyword evidence="3" id="KW-1003">Cell membrane</keyword>
<dbReference type="GO" id="GO:0005886">
    <property type="term" value="C:plasma membrane"/>
    <property type="evidence" value="ECO:0007669"/>
    <property type="project" value="UniProtKB-SubCell"/>
</dbReference>
<dbReference type="Proteomes" id="UP000194420">
    <property type="component" value="Unassembled WGS sequence"/>
</dbReference>
<feature type="domain" description="GGDEF" evidence="11">
    <location>
        <begin position="462"/>
        <end position="592"/>
    </location>
</feature>
<organism evidence="12 13">
    <name type="scientific">Altererythrobacter xiamenensis</name>
    <dbReference type="NCBI Taxonomy" id="1316679"/>
    <lineage>
        <taxon>Bacteria</taxon>
        <taxon>Pseudomonadati</taxon>
        <taxon>Pseudomonadota</taxon>
        <taxon>Alphaproteobacteria</taxon>
        <taxon>Sphingomonadales</taxon>
        <taxon>Erythrobacteraceae</taxon>
        <taxon>Altererythrobacter</taxon>
    </lineage>
</organism>
<dbReference type="GO" id="GO:0052621">
    <property type="term" value="F:diguanylate cyclase activity"/>
    <property type="evidence" value="ECO:0007669"/>
    <property type="project" value="UniProtKB-EC"/>
</dbReference>
<dbReference type="PANTHER" id="PTHR45138">
    <property type="entry name" value="REGULATORY COMPONENTS OF SENSORY TRANSDUCTION SYSTEM"/>
    <property type="match status" value="1"/>
</dbReference>
<dbReference type="InterPro" id="IPR029787">
    <property type="entry name" value="Nucleotide_cyclase"/>
</dbReference>
<dbReference type="NCBIfam" id="TIGR00254">
    <property type="entry name" value="GGDEF"/>
    <property type="match status" value="1"/>
</dbReference>
<dbReference type="InterPro" id="IPR007895">
    <property type="entry name" value="MASE1"/>
</dbReference>
<dbReference type="OrthoDB" id="9812260at2"/>
<dbReference type="SMART" id="SM00267">
    <property type="entry name" value="GGDEF"/>
    <property type="match status" value="1"/>
</dbReference>
<accession>A0A1Y6F5V5</accession>
<feature type="transmembrane region" description="Helical" evidence="8">
    <location>
        <begin position="259"/>
        <end position="276"/>
    </location>
</feature>
<gene>
    <name evidence="12" type="ORF">SAMN06297468_2020</name>
</gene>
<feature type="transmembrane region" description="Helical" evidence="8">
    <location>
        <begin position="55"/>
        <end position="72"/>
    </location>
</feature>
<dbReference type="Pfam" id="PF05231">
    <property type="entry name" value="MASE1"/>
    <property type="match status" value="1"/>
</dbReference>
<proteinExistence type="predicted"/>
<dbReference type="EMBL" id="FXWG01000002">
    <property type="protein sequence ID" value="SMQ69836.1"/>
    <property type="molecule type" value="Genomic_DNA"/>
</dbReference>
<dbReference type="InterPro" id="IPR035965">
    <property type="entry name" value="PAS-like_dom_sf"/>
</dbReference>
<dbReference type="InterPro" id="IPR013655">
    <property type="entry name" value="PAS_fold_3"/>
</dbReference>
<dbReference type="InterPro" id="IPR000160">
    <property type="entry name" value="GGDEF_dom"/>
</dbReference>
<keyword evidence="4 8" id="KW-0812">Transmembrane</keyword>